<dbReference type="EMBL" id="ABVR01000028">
    <property type="protein sequence ID" value="EEG91559.1"/>
    <property type="molecule type" value="Genomic_DNA"/>
</dbReference>
<reference evidence="1 2" key="1">
    <citation type="submission" date="2009-02" db="EMBL/GenBank/DDBJ databases">
        <authorList>
            <person name="Fulton L."/>
            <person name="Clifton S."/>
            <person name="Fulton B."/>
            <person name="Xu J."/>
            <person name="Minx P."/>
            <person name="Pepin K.H."/>
            <person name="Johnson M."/>
            <person name="Bhonagiri V."/>
            <person name="Nash W.E."/>
            <person name="Mardis E.R."/>
            <person name="Wilson R.K."/>
        </authorList>
    </citation>
    <scope>NUCLEOTIDE SEQUENCE [LARGE SCALE GENOMIC DNA]</scope>
    <source>
        <strain evidence="1 2">ATCC 27758</strain>
    </source>
</reference>
<name>C0B4V6_9FIRM</name>
<organism evidence="1 2">
    <name type="scientific">Coprococcus comes ATCC 27758</name>
    <dbReference type="NCBI Taxonomy" id="470146"/>
    <lineage>
        <taxon>Bacteria</taxon>
        <taxon>Bacillati</taxon>
        <taxon>Bacillota</taxon>
        <taxon>Clostridia</taxon>
        <taxon>Lachnospirales</taxon>
        <taxon>Lachnospiraceae</taxon>
        <taxon>Coprococcus</taxon>
    </lineage>
</organism>
<gene>
    <name evidence="1" type="ORF">COPCOM_00173</name>
</gene>
<accession>C0B4V6</accession>
<sequence>MPTASAAIFYFCNMSSIPLNYRSCNDVKKNLIIFESTFAMIFFIVL</sequence>
<evidence type="ECO:0000313" key="1">
    <source>
        <dbReference type="EMBL" id="EEG91559.1"/>
    </source>
</evidence>
<dbReference type="HOGENOM" id="CLU_3182504_0_0_9"/>
<dbReference type="Proteomes" id="UP000003793">
    <property type="component" value="Unassembled WGS sequence"/>
</dbReference>
<comment type="caution">
    <text evidence="1">The sequence shown here is derived from an EMBL/GenBank/DDBJ whole genome shotgun (WGS) entry which is preliminary data.</text>
</comment>
<evidence type="ECO:0000313" key="2">
    <source>
        <dbReference type="Proteomes" id="UP000003793"/>
    </source>
</evidence>
<proteinExistence type="predicted"/>
<dbReference type="AlphaFoldDB" id="C0B4V6"/>
<reference evidence="1 2" key="2">
    <citation type="submission" date="2009-03" db="EMBL/GenBank/DDBJ databases">
        <title>Draft genome sequence of Coprococcus comes (ATCC 27758).</title>
        <authorList>
            <person name="Sudarsanam P."/>
            <person name="Ley R."/>
            <person name="Guruge J."/>
            <person name="Turnbaugh P.J."/>
            <person name="Mahowald M."/>
            <person name="Liep D."/>
            <person name="Gordon J."/>
        </authorList>
    </citation>
    <scope>NUCLEOTIDE SEQUENCE [LARGE SCALE GENOMIC DNA]</scope>
    <source>
        <strain evidence="1 2">ATCC 27758</strain>
    </source>
</reference>
<protein>
    <submittedName>
        <fullName evidence="1">Uncharacterized protein</fullName>
    </submittedName>
</protein>